<proteinExistence type="predicted"/>
<sequence length="71" mass="7980">MSPIVTRKLSGGVEEITREAMRRKVDDVAFVGTSIKLGYMGIGGKKQDQTKVLQDDNEKTWCKISLPNHHH</sequence>
<evidence type="ECO:0000313" key="2">
    <source>
        <dbReference type="Proteomes" id="UP000646827"/>
    </source>
</evidence>
<gene>
    <name evidence="1" type="ORF">INT45_000088</name>
</gene>
<dbReference type="AlphaFoldDB" id="A0A8H7SB05"/>
<accession>A0A8H7SB05</accession>
<reference evidence="1 2" key="1">
    <citation type="submission" date="2020-12" db="EMBL/GenBank/DDBJ databases">
        <title>Metabolic potential, ecology and presence of endohyphal bacteria is reflected in genomic diversity of Mucoromycotina.</title>
        <authorList>
            <person name="Muszewska A."/>
            <person name="Okrasinska A."/>
            <person name="Steczkiewicz K."/>
            <person name="Drgas O."/>
            <person name="Orlowska M."/>
            <person name="Perlinska-Lenart U."/>
            <person name="Aleksandrzak-Piekarczyk T."/>
            <person name="Szatraj K."/>
            <person name="Zielenkiewicz U."/>
            <person name="Pilsyk S."/>
            <person name="Malc E."/>
            <person name="Mieczkowski P."/>
            <person name="Kruszewska J.S."/>
            <person name="Biernat P."/>
            <person name="Pawlowska J."/>
        </authorList>
    </citation>
    <scope>NUCLEOTIDE SEQUENCE [LARGE SCALE GENOMIC DNA]</scope>
    <source>
        <strain evidence="1 2">CBS 142.35</strain>
    </source>
</reference>
<dbReference type="EMBL" id="JAEPRB010000034">
    <property type="protein sequence ID" value="KAG2224967.1"/>
    <property type="molecule type" value="Genomic_DNA"/>
</dbReference>
<protein>
    <submittedName>
        <fullName evidence="1">Uncharacterized protein</fullName>
    </submittedName>
</protein>
<dbReference type="Proteomes" id="UP000646827">
    <property type="component" value="Unassembled WGS sequence"/>
</dbReference>
<organism evidence="1 2">
    <name type="scientific">Circinella minor</name>
    <dbReference type="NCBI Taxonomy" id="1195481"/>
    <lineage>
        <taxon>Eukaryota</taxon>
        <taxon>Fungi</taxon>
        <taxon>Fungi incertae sedis</taxon>
        <taxon>Mucoromycota</taxon>
        <taxon>Mucoromycotina</taxon>
        <taxon>Mucoromycetes</taxon>
        <taxon>Mucorales</taxon>
        <taxon>Lichtheimiaceae</taxon>
        <taxon>Circinella</taxon>
    </lineage>
</organism>
<keyword evidence="2" id="KW-1185">Reference proteome</keyword>
<name>A0A8H7SB05_9FUNG</name>
<evidence type="ECO:0000313" key="1">
    <source>
        <dbReference type="EMBL" id="KAG2224967.1"/>
    </source>
</evidence>
<comment type="caution">
    <text evidence="1">The sequence shown here is derived from an EMBL/GenBank/DDBJ whole genome shotgun (WGS) entry which is preliminary data.</text>
</comment>